<dbReference type="InterPro" id="IPR010241">
    <property type="entry name" value="Fd_pln"/>
</dbReference>
<dbReference type="InterPro" id="IPR006058">
    <property type="entry name" value="2Fe2S_fd_BS"/>
</dbReference>
<dbReference type="GO" id="GO:0046872">
    <property type="term" value="F:metal ion binding"/>
    <property type="evidence" value="ECO:0007669"/>
    <property type="project" value="UniProtKB-KW"/>
</dbReference>
<sequence>MVVAYKVNLIISPKNQKSLNLVINCPENQYILEAAEAQGIELPVSCRAGSCSVCIGIVQEGTVFQENINSLDLNFIEQNFILTCITYPKSNCTIITHQEDKFYNL</sequence>
<reference evidence="11" key="2">
    <citation type="submission" date="2019-04" db="EMBL/GenBank/DDBJ databases">
        <authorList>
            <person name="Pasella M."/>
        </authorList>
    </citation>
    <scope>NUCLEOTIDE SEQUENCE</scope>
    <source>
        <strain evidence="11">PD2941_3</strain>
    </source>
</reference>
<evidence type="ECO:0000256" key="9">
    <source>
        <dbReference type="RuleBase" id="RU364001"/>
    </source>
</evidence>
<evidence type="ECO:0000256" key="8">
    <source>
        <dbReference type="ARBA" id="ARBA00023014"/>
    </source>
</evidence>
<dbReference type="PANTHER" id="PTHR43112">
    <property type="entry name" value="FERREDOXIN"/>
    <property type="match status" value="1"/>
</dbReference>
<accession>A0A4D6WW93</accession>
<dbReference type="CDD" id="cd00207">
    <property type="entry name" value="fer2"/>
    <property type="match status" value="1"/>
</dbReference>
<comment type="subcellular location">
    <subcellularLocation>
        <location evidence="9">Plastid</location>
        <location evidence="9">Chloroplast</location>
    </subcellularLocation>
</comment>
<evidence type="ECO:0000259" key="10">
    <source>
        <dbReference type="PROSITE" id="PS51085"/>
    </source>
</evidence>
<evidence type="ECO:0000256" key="4">
    <source>
        <dbReference type="ARBA" id="ARBA00022714"/>
    </source>
</evidence>
<dbReference type="PROSITE" id="PS00197">
    <property type="entry name" value="2FE2S_FER_1"/>
    <property type="match status" value="1"/>
</dbReference>
<dbReference type="InterPro" id="IPR036010">
    <property type="entry name" value="2Fe-2S_ferredoxin-like_sf"/>
</dbReference>
<evidence type="ECO:0000256" key="2">
    <source>
        <dbReference type="ARBA" id="ARBA00013529"/>
    </source>
</evidence>
<dbReference type="Pfam" id="PF00111">
    <property type="entry name" value="Fer2"/>
    <property type="match status" value="1"/>
</dbReference>
<dbReference type="InterPro" id="IPR001041">
    <property type="entry name" value="2Fe-2S_ferredoxin-type"/>
</dbReference>
<evidence type="ECO:0000256" key="5">
    <source>
        <dbReference type="ARBA" id="ARBA00022723"/>
    </source>
</evidence>
<keyword evidence="4 9" id="KW-0001">2Fe-2S</keyword>
<keyword evidence="9 11" id="KW-0934">Plastid</keyword>
<dbReference type="Gene3D" id="3.10.20.30">
    <property type="match status" value="1"/>
</dbReference>
<evidence type="ECO:0000256" key="6">
    <source>
        <dbReference type="ARBA" id="ARBA00022982"/>
    </source>
</evidence>
<evidence type="ECO:0000256" key="3">
    <source>
        <dbReference type="ARBA" id="ARBA00022448"/>
    </source>
</evidence>
<keyword evidence="5 9" id="KW-0479">Metal-binding</keyword>
<dbReference type="GO" id="GO:0009507">
    <property type="term" value="C:chloroplast"/>
    <property type="evidence" value="ECO:0007669"/>
    <property type="project" value="UniProtKB-SubCell"/>
</dbReference>
<keyword evidence="7 9" id="KW-0408">Iron</keyword>
<evidence type="ECO:0000256" key="7">
    <source>
        <dbReference type="ARBA" id="ARBA00023004"/>
    </source>
</evidence>
<proteinExistence type="inferred from homology"/>
<dbReference type="GO" id="GO:0009055">
    <property type="term" value="F:electron transfer activity"/>
    <property type="evidence" value="ECO:0007669"/>
    <property type="project" value="InterPro"/>
</dbReference>
<dbReference type="PANTHER" id="PTHR43112:SF3">
    <property type="entry name" value="FERREDOXIN-2, CHLOROPLASTIC"/>
    <property type="match status" value="1"/>
</dbReference>
<protein>
    <recommendedName>
        <fullName evidence="2 9">Ferredoxin</fullName>
    </recommendedName>
</protein>
<feature type="domain" description="2Fe-2S ferredoxin-type" evidence="10">
    <location>
        <begin position="5"/>
        <end position="100"/>
    </location>
</feature>
<keyword evidence="8 9" id="KW-0411">Iron-sulfur</keyword>
<dbReference type="GO" id="GO:0051537">
    <property type="term" value="F:2 iron, 2 sulfur cluster binding"/>
    <property type="evidence" value="ECO:0007669"/>
    <property type="project" value="UniProtKB-KW"/>
</dbReference>
<gene>
    <name evidence="11" type="primary">petF</name>
</gene>
<keyword evidence="9" id="KW-0150">Chloroplast</keyword>
<organism evidence="11">
    <name type="scientific">Pleonosporium borreri</name>
    <dbReference type="NCBI Taxonomy" id="2575635"/>
    <lineage>
        <taxon>Eukaryota</taxon>
        <taxon>Rhodophyta</taxon>
        <taxon>Florideophyceae</taxon>
        <taxon>Rhodymeniophycidae</taxon>
        <taxon>Ceramiales</taxon>
        <taxon>Ceramiaceae</taxon>
        <taxon>Pleonosporium</taxon>
    </lineage>
</organism>
<evidence type="ECO:0000313" key="11">
    <source>
        <dbReference type="EMBL" id="QCI07917.1"/>
    </source>
</evidence>
<geneLocation type="plastid" evidence="11"/>
<dbReference type="NCBIfam" id="TIGR02008">
    <property type="entry name" value="fdx_plant"/>
    <property type="match status" value="1"/>
</dbReference>
<keyword evidence="6 9" id="KW-0249">Electron transport</keyword>
<comment type="similarity">
    <text evidence="1 9">Belongs to the 2Fe2S plant-type ferredoxin family.</text>
</comment>
<reference evidence="11" key="1">
    <citation type="journal article" date="2019" name="Mol. Phylogenet. Evol.">
        <title>Morphological evolution and classification of the red algal order Ceramiales inferred using plastid phylogenomics.</title>
        <authorList>
            <person name="Diaz-Tapia P."/>
            <person name="Pasella M.M."/>
            <person name="Verbruggen H."/>
            <person name="Maggs C.A."/>
        </authorList>
    </citation>
    <scope>NUCLEOTIDE SEQUENCE</scope>
    <source>
        <strain evidence="11">PD2941_3</strain>
    </source>
</reference>
<dbReference type="GO" id="GO:0022900">
    <property type="term" value="P:electron transport chain"/>
    <property type="evidence" value="ECO:0007669"/>
    <property type="project" value="InterPro"/>
</dbReference>
<evidence type="ECO:0000256" key="1">
    <source>
        <dbReference type="ARBA" id="ARBA00007874"/>
    </source>
</evidence>
<dbReference type="EMBL" id="MK814702">
    <property type="protein sequence ID" value="QCI07917.1"/>
    <property type="molecule type" value="Genomic_DNA"/>
</dbReference>
<dbReference type="InterPro" id="IPR012675">
    <property type="entry name" value="Beta-grasp_dom_sf"/>
</dbReference>
<comment type="function">
    <text evidence="9">Ferredoxins are iron-sulfur proteins that transfer electrons in a wide variety of metabolic reactions.</text>
</comment>
<name>A0A4D6WW93_9FLOR</name>
<dbReference type="AlphaFoldDB" id="A0A4D6WW93"/>
<keyword evidence="3 9" id="KW-0813">Transport</keyword>
<dbReference type="PROSITE" id="PS51085">
    <property type="entry name" value="2FE2S_FER_2"/>
    <property type="match status" value="1"/>
</dbReference>
<dbReference type="SUPFAM" id="SSF54292">
    <property type="entry name" value="2Fe-2S ferredoxin-like"/>
    <property type="match status" value="1"/>
</dbReference>
<comment type="cofactor">
    <cofactor evidence="9">
        <name>[2Fe-2S] cluster</name>
        <dbReference type="ChEBI" id="CHEBI:190135"/>
    </cofactor>
    <text evidence="9">Binds 1 [2Fe-2S] cluster.</text>
</comment>